<name>A0ABW2K417_9BACI</name>
<organism evidence="1 2">
    <name type="scientific">Halobacillus campisalis</name>
    <dbReference type="NCBI Taxonomy" id="435909"/>
    <lineage>
        <taxon>Bacteria</taxon>
        <taxon>Bacillati</taxon>
        <taxon>Bacillota</taxon>
        <taxon>Bacilli</taxon>
        <taxon>Bacillales</taxon>
        <taxon>Bacillaceae</taxon>
        <taxon>Halobacillus</taxon>
    </lineage>
</organism>
<sequence>MKLLIGTTLVGVMGENADEIQNPTLSKLLSMGLRTILFNIIGG</sequence>
<gene>
    <name evidence="1" type="ORF">ACFQMN_11585</name>
</gene>
<comment type="caution">
    <text evidence="1">The sequence shown here is derived from an EMBL/GenBank/DDBJ whole genome shotgun (WGS) entry which is preliminary data.</text>
</comment>
<evidence type="ECO:0000313" key="2">
    <source>
        <dbReference type="Proteomes" id="UP001596494"/>
    </source>
</evidence>
<dbReference type="RefSeq" id="WP_289216655.1">
    <property type="nucleotide sequence ID" value="NZ_JAPVRC010000007.1"/>
</dbReference>
<keyword evidence="2" id="KW-1185">Reference proteome</keyword>
<dbReference type="Proteomes" id="UP001596494">
    <property type="component" value="Unassembled WGS sequence"/>
</dbReference>
<protein>
    <submittedName>
        <fullName evidence="1">Uncharacterized protein</fullName>
    </submittedName>
</protein>
<accession>A0ABW2K417</accession>
<evidence type="ECO:0000313" key="1">
    <source>
        <dbReference type="EMBL" id="MFC7321525.1"/>
    </source>
</evidence>
<dbReference type="EMBL" id="JBHTBY010000009">
    <property type="protein sequence ID" value="MFC7321525.1"/>
    <property type="molecule type" value="Genomic_DNA"/>
</dbReference>
<proteinExistence type="predicted"/>
<reference evidence="2" key="1">
    <citation type="journal article" date="2019" name="Int. J. Syst. Evol. Microbiol.">
        <title>The Global Catalogue of Microorganisms (GCM) 10K type strain sequencing project: providing services to taxonomists for standard genome sequencing and annotation.</title>
        <authorList>
            <consortium name="The Broad Institute Genomics Platform"/>
            <consortium name="The Broad Institute Genome Sequencing Center for Infectious Disease"/>
            <person name="Wu L."/>
            <person name="Ma J."/>
        </authorList>
    </citation>
    <scope>NUCLEOTIDE SEQUENCE [LARGE SCALE GENOMIC DNA]</scope>
    <source>
        <strain evidence="2">CCUG 73951</strain>
    </source>
</reference>